<evidence type="ECO:0000256" key="4">
    <source>
        <dbReference type="SAM" id="MobiDB-lite"/>
    </source>
</evidence>
<evidence type="ECO:0000259" key="5">
    <source>
        <dbReference type="SMART" id="SM00482"/>
    </source>
</evidence>
<dbReference type="SMART" id="SM00482">
    <property type="entry name" value="POLAc"/>
    <property type="match status" value="1"/>
</dbReference>
<dbReference type="PANTHER" id="PTHR10133">
    <property type="entry name" value="DNA POLYMERASE I"/>
    <property type="match status" value="1"/>
</dbReference>
<feature type="region of interest" description="Disordered" evidence="4">
    <location>
        <begin position="423"/>
        <end position="448"/>
    </location>
</feature>
<dbReference type="EC" id="2.7.7.7" evidence="1"/>
<evidence type="ECO:0000256" key="3">
    <source>
        <dbReference type="ARBA" id="ARBA00049244"/>
    </source>
</evidence>
<protein>
    <recommendedName>
        <fullName evidence="1">DNA-directed DNA polymerase</fullName>
        <ecNumber evidence="1">2.7.7.7</ecNumber>
    </recommendedName>
</protein>
<reference evidence="6" key="1">
    <citation type="submission" date="2017-09" db="EMBL/GenBank/DDBJ databases">
        <title>Complete Genome Sequence of ansamitocin-producing Bacterium Actinosynnema pretiosum X47.</title>
        <authorList>
            <person name="Cao G."/>
            <person name="Zong G."/>
            <person name="Zhong C."/>
            <person name="Fu J."/>
        </authorList>
    </citation>
    <scope>NUCLEOTIDE SEQUENCE [LARGE SCALE GENOMIC DNA]</scope>
    <source>
        <strain evidence="6">X47</strain>
    </source>
</reference>
<dbReference type="GO" id="GO:0003677">
    <property type="term" value="F:DNA binding"/>
    <property type="evidence" value="ECO:0007669"/>
    <property type="project" value="InterPro"/>
</dbReference>
<evidence type="ECO:0000313" key="6">
    <source>
        <dbReference type="EMBL" id="ATE52791.1"/>
    </source>
</evidence>
<dbReference type="AlphaFoldDB" id="A0A290Z177"/>
<proteinExistence type="predicted"/>
<sequence length="555" mass="60133">MFAALVREGDNAGRLQALSDDGVPVGAPVRTDDLAAEVAAHEAAHRPRWLWASTEEVYPELLARGARVERCHDLRHVEQLLLAHRGGHREPRDLAAAVARLDGLPAPDDVAPRKKDDQPVLFEPERAPLPGGVDPLDAVVRVHAEQRRVAAGLPPSLRLLFAAESASALAGAEMTHFGLPWRRDVHEELLADLLGPRTAPGVRPRRLAELADRITAAFGGRAVNPDNPASIVRAFAREGVDVPSARAWVIKELDHPAAEPLLAYKELARLWVAHGWSWLDAWVADGRFRPDYVVGGVVSGRWATRGGAALQIPRSLRTAVRADPGWVLVAADAAQLEPRVLAALSRDRRLAEVAGEDDLYTTLAADSFHGDRGQAKIAMLSAMYGGTSGGAAELLAVLRRRFPDAVGYVERAAREGERGGVVRSRLGRTSPTPSQAWHEATGSTDDGEDALRRSQRAAREWGRFTRNFVVQASAADWTAALLGALRRRLHERAPEAHLVFFQHDEVLVHCPAGAAEAVCAEVVAAGEEASRLVFEGTDVRFPLKAVAVERYSDAK</sequence>
<dbReference type="NCBIfam" id="NF011538">
    <property type="entry name" value="PRK14975.1-1"/>
    <property type="match status" value="1"/>
</dbReference>
<dbReference type="PRINTS" id="PR00868">
    <property type="entry name" value="DNAPOLI"/>
</dbReference>
<dbReference type="GO" id="GO:0006261">
    <property type="term" value="P:DNA-templated DNA replication"/>
    <property type="evidence" value="ECO:0007669"/>
    <property type="project" value="InterPro"/>
</dbReference>
<keyword evidence="6" id="KW-0378">Hydrolase</keyword>
<dbReference type="InterPro" id="IPR002298">
    <property type="entry name" value="DNA_polymerase_A"/>
</dbReference>
<dbReference type="Pfam" id="PF00476">
    <property type="entry name" value="DNA_pol_A"/>
    <property type="match status" value="1"/>
</dbReference>
<gene>
    <name evidence="6" type="ORF">CNX65_05420</name>
</gene>
<evidence type="ECO:0000256" key="2">
    <source>
        <dbReference type="ARBA" id="ARBA00022705"/>
    </source>
</evidence>
<accession>A0A290Z177</accession>
<dbReference type="PANTHER" id="PTHR10133:SF27">
    <property type="entry name" value="DNA POLYMERASE NU"/>
    <property type="match status" value="1"/>
</dbReference>
<evidence type="ECO:0000256" key="1">
    <source>
        <dbReference type="ARBA" id="ARBA00012417"/>
    </source>
</evidence>
<comment type="catalytic activity">
    <reaction evidence="3">
        <text>DNA(n) + a 2'-deoxyribonucleoside 5'-triphosphate = DNA(n+1) + diphosphate</text>
        <dbReference type="Rhea" id="RHEA:22508"/>
        <dbReference type="Rhea" id="RHEA-COMP:17339"/>
        <dbReference type="Rhea" id="RHEA-COMP:17340"/>
        <dbReference type="ChEBI" id="CHEBI:33019"/>
        <dbReference type="ChEBI" id="CHEBI:61560"/>
        <dbReference type="ChEBI" id="CHEBI:173112"/>
        <dbReference type="EC" id="2.7.7.7"/>
    </reaction>
</comment>
<dbReference type="GO" id="GO:0006302">
    <property type="term" value="P:double-strand break repair"/>
    <property type="evidence" value="ECO:0007669"/>
    <property type="project" value="TreeGrafter"/>
</dbReference>
<keyword evidence="6" id="KW-0269">Exonuclease</keyword>
<dbReference type="GO" id="GO:0003887">
    <property type="term" value="F:DNA-directed DNA polymerase activity"/>
    <property type="evidence" value="ECO:0007669"/>
    <property type="project" value="UniProtKB-EC"/>
</dbReference>
<evidence type="ECO:0000313" key="7">
    <source>
        <dbReference type="Proteomes" id="UP000218505"/>
    </source>
</evidence>
<keyword evidence="7" id="KW-1185">Reference proteome</keyword>
<dbReference type="CDD" id="cd06444">
    <property type="entry name" value="DNA_pol_A"/>
    <property type="match status" value="1"/>
</dbReference>
<dbReference type="InterPro" id="IPR043502">
    <property type="entry name" value="DNA/RNA_pol_sf"/>
</dbReference>
<dbReference type="RefSeq" id="WP_096491778.1">
    <property type="nucleotide sequence ID" value="NZ_CP023445.1"/>
</dbReference>
<dbReference type="KEGG" id="apre:CNX65_05420"/>
<feature type="domain" description="DNA-directed DNA polymerase family A palm" evidence="5">
    <location>
        <begin position="313"/>
        <end position="514"/>
    </location>
</feature>
<keyword evidence="6" id="KW-0540">Nuclease</keyword>
<dbReference type="Proteomes" id="UP000218505">
    <property type="component" value="Chromosome"/>
</dbReference>
<dbReference type="EMBL" id="CP023445">
    <property type="protein sequence ID" value="ATE52791.1"/>
    <property type="molecule type" value="Genomic_DNA"/>
</dbReference>
<dbReference type="GO" id="GO:0004527">
    <property type="term" value="F:exonuclease activity"/>
    <property type="evidence" value="ECO:0007669"/>
    <property type="project" value="UniProtKB-KW"/>
</dbReference>
<dbReference type="SUPFAM" id="SSF56672">
    <property type="entry name" value="DNA/RNA polymerases"/>
    <property type="match status" value="1"/>
</dbReference>
<dbReference type="Gene3D" id="3.30.70.370">
    <property type="match status" value="1"/>
</dbReference>
<keyword evidence="2" id="KW-0235">DNA replication</keyword>
<dbReference type="InterPro" id="IPR001098">
    <property type="entry name" value="DNA-dir_DNA_pol_A_palm_dom"/>
</dbReference>
<name>A0A290Z177_9PSEU</name>
<dbReference type="Gene3D" id="1.10.150.20">
    <property type="entry name" value="5' to 3' exonuclease, C-terminal subdomain"/>
    <property type="match status" value="1"/>
</dbReference>
<organism evidence="6 7">
    <name type="scientific">Actinosynnema pretiosum</name>
    <dbReference type="NCBI Taxonomy" id="42197"/>
    <lineage>
        <taxon>Bacteria</taxon>
        <taxon>Bacillati</taxon>
        <taxon>Actinomycetota</taxon>
        <taxon>Actinomycetes</taxon>
        <taxon>Pseudonocardiales</taxon>
        <taxon>Pseudonocardiaceae</taxon>
        <taxon>Actinosynnema</taxon>
    </lineage>
</organism>